<feature type="transmembrane region" description="Helical" evidence="1">
    <location>
        <begin position="35"/>
        <end position="56"/>
    </location>
</feature>
<proteinExistence type="predicted"/>
<sequence>MGAASAACLVTAVATNVAAVSHQSSQQITNNAHFLGIMLEVANTVLVSFGLSEIMLRRRRILDLRYFVATLLALNVLLSPRSHAAVSALLASSPELVGVATASIPAEESNTVTSTMSPEQSADQPSSGWYACHRVLALLTGFTSLAYADVQRLRPPPFGILAFFK</sequence>
<dbReference type="EMBL" id="CAJNNW010016759">
    <property type="protein sequence ID" value="CAE8659695.1"/>
    <property type="molecule type" value="Genomic_DNA"/>
</dbReference>
<keyword evidence="1" id="KW-1133">Transmembrane helix</keyword>
<dbReference type="Proteomes" id="UP000626109">
    <property type="component" value="Unassembled WGS sequence"/>
</dbReference>
<feature type="non-terminal residue" evidence="2">
    <location>
        <position position="1"/>
    </location>
</feature>
<keyword evidence="1" id="KW-0812">Transmembrane</keyword>
<evidence type="ECO:0000256" key="1">
    <source>
        <dbReference type="SAM" id="Phobius"/>
    </source>
</evidence>
<organism evidence="2 3">
    <name type="scientific">Polarella glacialis</name>
    <name type="common">Dinoflagellate</name>
    <dbReference type="NCBI Taxonomy" id="89957"/>
    <lineage>
        <taxon>Eukaryota</taxon>
        <taxon>Sar</taxon>
        <taxon>Alveolata</taxon>
        <taxon>Dinophyceae</taxon>
        <taxon>Suessiales</taxon>
        <taxon>Suessiaceae</taxon>
        <taxon>Polarella</taxon>
    </lineage>
</organism>
<dbReference type="AlphaFoldDB" id="A0A813IY83"/>
<gene>
    <name evidence="2" type="ORF">PGLA2088_LOCUS13855</name>
</gene>
<evidence type="ECO:0000313" key="2">
    <source>
        <dbReference type="EMBL" id="CAE8659695.1"/>
    </source>
</evidence>
<accession>A0A813IY83</accession>
<protein>
    <submittedName>
        <fullName evidence="2">Uncharacterized protein</fullName>
    </submittedName>
</protein>
<reference evidence="2" key="1">
    <citation type="submission" date="2021-02" db="EMBL/GenBank/DDBJ databases">
        <authorList>
            <person name="Dougan E. K."/>
            <person name="Rhodes N."/>
            <person name="Thang M."/>
            <person name="Chan C."/>
        </authorList>
    </citation>
    <scope>NUCLEOTIDE SEQUENCE</scope>
</reference>
<keyword evidence="1" id="KW-0472">Membrane</keyword>
<comment type="caution">
    <text evidence="2">The sequence shown here is derived from an EMBL/GenBank/DDBJ whole genome shotgun (WGS) entry which is preliminary data.</text>
</comment>
<evidence type="ECO:0000313" key="3">
    <source>
        <dbReference type="Proteomes" id="UP000626109"/>
    </source>
</evidence>
<name>A0A813IY83_POLGL</name>